<name>A0A6A3M8H4_9STRA</name>
<feature type="compositionally biased region" description="Low complexity" evidence="2">
    <location>
        <begin position="49"/>
        <end position="90"/>
    </location>
</feature>
<keyword evidence="1" id="KW-0175">Coiled coil</keyword>
<proteinExistence type="predicted"/>
<dbReference type="Gene3D" id="1.10.10.60">
    <property type="entry name" value="Homeodomain-like"/>
    <property type="match status" value="1"/>
</dbReference>
<accession>A0A6A3M8H4</accession>
<reference evidence="5 6" key="1">
    <citation type="submission" date="2018-09" db="EMBL/GenBank/DDBJ databases">
        <title>Genomic investigation of the strawberry pathogen Phytophthora fragariae indicates pathogenicity is determined by transcriptional variation in three key races.</title>
        <authorList>
            <person name="Adams T.M."/>
            <person name="Armitage A.D."/>
            <person name="Sobczyk M.K."/>
            <person name="Bates H.J."/>
            <person name="Dunwell J.M."/>
            <person name="Nellist C.F."/>
            <person name="Harrison R.J."/>
        </authorList>
    </citation>
    <scope>NUCLEOTIDE SEQUENCE [LARGE SCALE GENOMIC DNA]</scope>
    <source>
        <strain evidence="4 5">SCRP249</strain>
        <strain evidence="3 6">SCRP324</strain>
    </source>
</reference>
<evidence type="ECO:0000313" key="5">
    <source>
        <dbReference type="Proteomes" id="UP000429607"/>
    </source>
</evidence>
<dbReference type="EMBL" id="QXFU01000589">
    <property type="protein sequence ID" value="KAE9028349.1"/>
    <property type="molecule type" value="Genomic_DNA"/>
</dbReference>
<dbReference type="EMBL" id="QXFV01000600">
    <property type="protein sequence ID" value="KAE9033127.1"/>
    <property type="molecule type" value="Genomic_DNA"/>
</dbReference>
<dbReference type="InterPro" id="IPR009057">
    <property type="entry name" value="Homeodomain-like_sf"/>
</dbReference>
<comment type="caution">
    <text evidence="3">The sequence shown here is derived from an EMBL/GenBank/DDBJ whole genome shotgun (WGS) entry which is preliminary data.</text>
</comment>
<feature type="compositionally biased region" description="Polar residues" evidence="2">
    <location>
        <begin position="203"/>
        <end position="221"/>
    </location>
</feature>
<sequence length="350" mass="39074">MAKGKWMSEAEVQRIVQMRTDGVPVTTIAKQVDRSTNYIYRILKRFNNQQQPQQQQQQEANLSTTNSSATPATATARVAPVQQPQQPQHPDALLCAVESVEVSAYEPIPMPKSVGNSTQVQELHPGSVNSSVAFTSGPPKPHSDDTPEFWLLSDVPSTVNTSMTQASDSDTSSRTQEQPSKKQKTRDTTTSSSAAPTSSALTVTRQSPRSESSAMTNQESDTAGLGELLKRVQDEIRRLEHLRQANVYDAQLLQMLVKFHADMLLLQLQKTQFNAANRRAADEGVETSRLLRERLGKEIALLNVQADRERLELEREQIKHKATTLLCRKRLLDANASLIDVDQVFPRQYR</sequence>
<evidence type="ECO:0000256" key="2">
    <source>
        <dbReference type="SAM" id="MobiDB-lite"/>
    </source>
</evidence>
<feature type="coiled-coil region" evidence="1">
    <location>
        <begin position="299"/>
        <end position="328"/>
    </location>
</feature>
<evidence type="ECO:0000256" key="1">
    <source>
        <dbReference type="SAM" id="Coils"/>
    </source>
</evidence>
<feature type="region of interest" description="Disordered" evidence="2">
    <location>
        <begin position="48"/>
        <end position="90"/>
    </location>
</feature>
<evidence type="ECO:0000313" key="4">
    <source>
        <dbReference type="EMBL" id="KAE9033127.1"/>
    </source>
</evidence>
<dbReference type="Proteomes" id="UP000435112">
    <property type="component" value="Unassembled WGS sequence"/>
</dbReference>
<dbReference type="AlphaFoldDB" id="A0A6A3M8H4"/>
<dbReference type="Proteomes" id="UP000429607">
    <property type="component" value="Unassembled WGS sequence"/>
</dbReference>
<evidence type="ECO:0000313" key="6">
    <source>
        <dbReference type="Proteomes" id="UP000435112"/>
    </source>
</evidence>
<feature type="region of interest" description="Disordered" evidence="2">
    <location>
        <begin position="128"/>
        <end position="222"/>
    </location>
</feature>
<evidence type="ECO:0000313" key="3">
    <source>
        <dbReference type="EMBL" id="KAE9028349.1"/>
    </source>
</evidence>
<protein>
    <submittedName>
        <fullName evidence="3">Uncharacterized protein</fullName>
    </submittedName>
</protein>
<dbReference type="Pfam" id="PF13384">
    <property type="entry name" value="HTH_23"/>
    <property type="match status" value="1"/>
</dbReference>
<dbReference type="SUPFAM" id="SSF46689">
    <property type="entry name" value="Homeodomain-like"/>
    <property type="match status" value="1"/>
</dbReference>
<feature type="compositionally biased region" description="Polar residues" evidence="2">
    <location>
        <begin position="155"/>
        <end position="178"/>
    </location>
</feature>
<organism evidence="3 6">
    <name type="scientific">Phytophthora rubi</name>
    <dbReference type="NCBI Taxonomy" id="129364"/>
    <lineage>
        <taxon>Eukaryota</taxon>
        <taxon>Sar</taxon>
        <taxon>Stramenopiles</taxon>
        <taxon>Oomycota</taxon>
        <taxon>Peronosporomycetes</taxon>
        <taxon>Peronosporales</taxon>
        <taxon>Peronosporaceae</taxon>
        <taxon>Phytophthora</taxon>
    </lineage>
</organism>
<feature type="compositionally biased region" description="Low complexity" evidence="2">
    <location>
        <begin position="188"/>
        <end position="202"/>
    </location>
</feature>
<gene>
    <name evidence="4" type="ORF">PR001_g10295</name>
    <name evidence="3" type="ORF">PR002_g10418</name>
</gene>
<dbReference type="OrthoDB" id="128491at2759"/>